<dbReference type="InterPro" id="IPR050639">
    <property type="entry name" value="SSR_resolvase"/>
</dbReference>
<evidence type="ECO:0000256" key="7">
    <source>
        <dbReference type="PROSITE-ProRule" id="PRU10137"/>
    </source>
</evidence>
<sequence>MRIGYARVSTEEQSLDAQRERLEEAGCERIFSEKESGTRSDRPKLGEAFDHLRDGDVLVVWRLDRLGRSTKDLIEKTDRLDEIGAELDVIDQEIDTTTAQGRFFFRVMAALAEFEADLASKRTQEGIRAAKEEGRMGRPSAFTEEEIKQIQVLMRDDSVGTAEIARRFDVSTTTIYRYVSPAGHRRK</sequence>
<organism evidence="9 10">
    <name type="scientific">Salinibacter ruber</name>
    <dbReference type="NCBI Taxonomy" id="146919"/>
    <lineage>
        <taxon>Bacteria</taxon>
        <taxon>Pseudomonadati</taxon>
        <taxon>Rhodothermota</taxon>
        <taxon>Rhodothermia</taxon>
        <taxon>Rhodothermales</taxon>
        <taxon>Salinibacteraceae</taxon>
        <taxon>Salinibacter</taxon>
    </lineage>
</organism>
<proteinExistence type="inferred from homology"/>
<dbReference type="PANTHER" id="PTHR30461">
    <property type="entry name" value="DNA-INVERTASE FROM LAMBDOID PROPHAGE"/>
    <property type="match status" value="1"/>
</dbReference>
<dbReference type="EMBL" id="JANTYZ010000007">
    <property type="protein sequence ID" value="MCS3865889.1"/>
    <property type="molecule type" value="Genomic_DNA"/>
</dbReference>
<keyword evidence="4" id="KW-0238">DNA-binding</keyword>
<dbReference type="InterPro" id="IPR009057">
    <property type="entry name" value="Homeodomain-like_sf"/>
</dbReference>
<keyword evidence="3" id="KW-0230">DNA invertase</keyword>
<evidence type="ECO:0000256" key="5">
    <source>
        <dbReference type="ARBA" id="ARBA00023172"/>
    </source>
</evidence>
<evidence type="ECO:0000313" key="10">
    <source>
        <dbReference type="Proteomes" id="UP001155034"/>
    </source>
</evidence>
<feature type="domain" description="Resolvase/invertase-type recombinase catalytic" evidence="8">
    <location>
        <begin position="1"/>
        <end position="134"/>
    </location>
</feature>
<dbReference type="Pfam" id="PF02796">
    <property type="entry name" value="HTH_7"/>
    <property type="match status" value="1"/>
</dbReference>
<dbReference type="InterPro" id="IPR036162">
    <property type="entry name" value="Resolvase-like_N_sf"/>
</dbReference>
<dbReference type="CDD" id="cd03768">
    <property type="entry name" value="SR_ResInv"/>
    <property type="match status" value="1"/>
</dbReference>
<dbReference type="Pfam" id="PF00239">
    <property type="entry name" value="Resolvase"/>
    <property type="match status" value="1"/>
</dbReference>
<evidence type="ECO:0000256" key="6">
    <source>
        <dbReference type="PIRSR" id="PIRSR606118-50"/>
    </source>
</evidence>
<dbReference type="PROSITE" id="PS51736">
    <property type="entry name" value="RECOMBINASES_3"/>
    <property type="match status" value="1"/>
</dbReference>
<dbReference type="CDD" id="cd00569">
    <property type="entry name" value="HTH_Hin_like"/>
    <property type="match status" value="1"/>
</dbReference>
<dbReference type="PANTHER" id="PTHR30461:SF2">
    <property type="entry name" value="SERINE RECOMBINASE PINE-RELATED"/>
    <property type="match status" value="1"/>
</dbReference>
<dbReference type="GO" id="GO:0015074">
    <property type="term" value="P:DNA integration"/>
    <property type="evidence" value="ECO:0007669"/>
    <property type="project" value="UniProtKB-KW"/>
</dbReference>
<dbReference type="PROSITE" id="PS00398">
    <property type="entry name" value="RECOMBINASES_2"/>
    <property type="match status" value="1"/>
</dbReference>
<evidence type="ECO:0000256" key="2">
    <source>
        <dbReference type="ARBA" id="ARBA00022908"/>
    </source>
</evidence>
<keyword evidence="5" id="KW-0233">DNA recombination</keyword>
<accession>A0A9X2U2Q1</accession>
<dbReference type="FunFam" id="3.40.50.1390:FF:000001">
    <property type="entry name" value="DNA recombinase"/>
    <property type="match status" value="1"/>
</dbReference>
<dbReference type="Proteomes" id="UP001155034">
    <property type="component" value="Unassembled WGS sequence"/>
</dbReference>
<comment type="similarity">
    <text evidence="1">Belongs to the site-specific recombinase resolvase family.</text>
</comment>
<feature type="active site" description="O-(5'-phospho-DNA)-serine intermediate" evidence="6 7">
    <location>
        <position position="9"/>
    </location>
</feature>
<dbReference type="InterPro" id="IPR006120">
    <property type="entry name" value="Resolvase_HTH_dom"/>
</dbReference>
<dbReference type="SUPFAM" id="SSF46689">
    <property type="entry name" value="Homeodomain-like"/>
    <property type="match status" value="1"/>
</dbReference>
<protein>
    <submittedName>
        <fullName evidence="9">DNA invertase Pin-like site-specific DNA recombinase</fullName>
    </submittedName>
</protein>
<dbReference type="Gene3D" id="1.10.10.60">
    <property type="entry name" value="Homeodomain-like"/>
    <property type="match status" value="1"/>
</dbReference>
<name>A0A9X2U2Q1_9BACT</name>
<dbReference type="InterPro" id="IPR006119">
    <property type="entry name" value="Resolv_N"/>
</dbReference>
<evidence type="ECO:0000313" key="9">
    <source>
        <dbReference type="EMBL" id="MCS3865889.1"/>
    </source>
</evidence>
<dbReference type="RefSeq" id="WP_259083802.1">
    <property type="nucleotide sequence ID" value="NZ_JANTYZ010000007.1"/>
</dbReference>
<evidence type="ECO:0000256" key="3">
    <source>
        <dbReference type="ARBA" id="ARBA00023100"/>
    </source>
</evidence>
<dbReference type="PROSITE" id="PS00397">
    <property type="entry name" value="RECOMBINASES_1"/>
    <property type="match status" value="1"/>
</dbReference>
<evidence type="ECO:0000259" key="8">
    <source>
        <dbReference type="PROSITE" id="PS51736"/>
    </source>
</evidence>
<evidence type="ECO:0000256" key="4">
    <source>
        <dbReference type="ARBA" id="ARBA00023125"/>
    </source>
</evidence>
<dbReference type="InterPro" id="IPR006118">
    <property type="entry name" value="Recombinase_CS"/>
</dbReference>
<dbReference type="GO" id="GO:0003677">
    <property type="term" value="F:DNA binding"/>
    <property type="evidence" value="ECO:0007669"/>
    <property type="project" value="UniProtKB-KW"/>
</dbReference>
<gene>
    <name evidence="9" type="ORF">GGP82_002453</name>
</gene>
<keyword evidence="2" id="KW-0229">DNA integration</keyword>
<reference evidence="9" key="1">
    <citation type="submission" date="2022-08" db="EMBL/GenBank/DDBJ databases">
        <title>Genomic Encyclopedia of Type Strains, Phase V (KMG-V): Genome sequencing to study the core and pangenomes of soil and plant-associated prokaryotes.</title>
        <authorList>
            <person name="Whitman W."/>
        </authorList>
    </citation>
    <scope>NUCLEOTIDE SEQUENCE</scope>
    <source>
        <strain evidence="9">SP2016B</strain>
    </source>
</reference>
<dbReference type="AlphaFoldDB" id="A0A9X2U2Q1"/>
<dbReference type="GO" id="GO:0000150">
    <property type="term" value="F:DNA strand exchange activity"/>
    <property type="evidence" value="ECO:0007669"/>
    <property type="project" value="UniProtKB-KW"/>
</dbReference>
<dbReference type="SUPFAM" id="SSF53041">
    <property type="entry name" value="Resolvase-like"/>
    <property type="match status" value="1"/>
</dbReference>
<comment type="caution">
    <text evidence="9">The sequence shown here is derived from an EMBL/GenBank/DDBJ whole genome shotgun (WGS) entry which is preliminary data.</text>
</comment>
<dbReference type="Gene3D" id="3.40.50.1390">
    <property type="entry name" value="Resolvase, N-terminal catalytic domain"/>
    <property type="match status" value="1"/>
</dbReference>
<evidence type="ECO:0000256" key="1">
    <source>
        <dbReference type="ARBA" id="ARBA00009913"/>
    </source>
</evidence>
<dbReference type="SMART" id="SM00857">
    <property type="entry name" value="Resolvase"/>
    <property type="match status" value="1"/>
</dbReference>